<dbReference type="AlphaFoldDB" id="A0A2U3ALP8"/>
<accession>A0A2U3ALP8</accession>
<proteinExistence type="predicted"/>
<organism evidence="1 2">
    <name type="scientific">Kurthia sibirica</name>
    <dbReference type="NCBI Taxonomy" id="202750"/>
    <lineage>
        <taxon>Bacteria</taxon>
        <taxon>Bacillati</taxon>
        <taxon>Bacillota</taxon>
        <taxon>Bacilli</taxon>
        <taxon>Bacillales</taxon>
        <taxon>Caryophanaceae</taxon>
        <taxon>Kurthia</taxon>
    </lineage>
</organism>
<sequence length="65" mass="7762">MRYHQQQMQTLVNQEPQLKKELNDIKSSMQLENNFALKALYHSAVKDGGKFQQMYQELDVDFKKQ</sequence>
<dbReference type="RefSeq" id="WP_109305828.1">
    <property type="nucleotide sequence ID" value="NZ_BJUF01000044.1"/>
</dbReference>
<dbReference type="EMBL" id="QFVR01000008">
    <property type="protein sequence ID" value="PWI25468.1"/>
    <property type="molecule type" value="Genomic_DNA"/>
</dbReference>
<dbReference type="Proteomes" id="UP000245938">
    <property type="component" value="Unassembled WGS sequence"/>
</dbReference>
<evidence type="ECO:0000313" key="2">
    <source>
        <dbReference type="Proteomes" id="UP000245938"/>
    </source>
</evidence>
<evidence type="ECO:0000313" key="1">
    <source>
        <dbReference type="EMBL" id="PWI25468.1"/>
    </source>
</evidence>
<dbReference type="OrthoDB" id="2736476at2"/>
<comment type="caution">
    <text evidence="1">The sequence shown here is derived from an EMBL/GenBank/DDBJ whole genome shotgun (WGS) entry which is preliminary data.</text>
</comment>
<gene>
    <name evidence="1" type="ORF">DEX24_07625</name>
</gene>
<reference evidence="1 2" key="1">
    <citation type="submission" date="2018-05" db="EMBL/GenBank/DDBJ databases">
        <title>Kurthia sibirica genome sequence.</title>
        <authorList>
            <person name="Maclea K.S."/>
            <person name="Goen A.E."/>
        </authorList>
    </citation>
    <scope>NUCLEOTIDE SEQUENCE [LARGE SCALE GENOMIC DNA]</scope>
    <source>
        <strain evidence="1 2">ATCC 49154</strain>
    </source>
</reference>
<name>A0A2U3ALP8_9BACL</name>
<keyword evidence="2" id="KW-1185">Reference proteome</keyword>
<protein>
    <submittedName>
        <fullName evidence="1">Uncharacterized protein</fullName>
    </submittedName>
</protein>